<evidence type="ECO:0000313" key="3">
    <source>
        <dbReference type="Proteomes" id="UP000092321"/>
    </source>
</evidence>
<name>A0A1B7T967_9ASCO</name>
<evidence type="ECO:0000313" key="2">
    <source>
        <dbReference type="EMBL" id="OBA25286.1"/>
    </source>
</evidence>
<comment type="caution">
    <text evidence="2">The sequence shown here is derived from an EMBL/GenBank/DDBJ whole genome shotgun (WGS) entry which is preliminary data.</text>
</comment>
<feature type="coiled-coil region" evidence="1">
    <location>
        <begin position="32"/>
        <end position="80"/>
    </location>
</feature>
<dbReference type="AlphaFoldDB" id="A0A1B7T967"/>
<dbReference type="Proteomes" id="UP000092321">
    <property type="component" value="Unassembled WGS sequence"/>
</dbReference>
<reference evidence="3" key="1">
    <citation type="journal article" date="2016" name="Proc. Natl. Acad. Sci. U.S.A.">
        <title>Comparative genomics of biotechnologically important yeasts.</title>
        <authorList>
            <person name="Riley R."/>
            <person name="Haridas S."/>
            <person name="Wolfe K.H."/>
            <person name="Lopes M.R."/>
            <person name="Hittinger C.T."/>
            <person name="Goeker M."/>
            <person name="Salamov A.A."/>
            <person name="Wisecaver J.H."/>
            <person name="Long T.M."/>
            <person name="Calvey C.H."/>
            <person name="Aerts A.L."/>
            <person name="Barry K.W."/>
            <person name="Choi C."/>
            <person name="Clum A."/>
            <person name="Coughlan A.Y."/>
            <person name="Deshpande S."/>
            <person name="Douglass A.P."/>
            <person name="Hanson S.J."/>
            <person name="Klenk H.-P."/>
            <person name="LaButti K.M."/>
            <person name="Lapidus A."/>
            <person name="Lindquist E.A."/>
            <person name="Lipzen A.M."/>
            <person name="Meier-Kolthoff J.P."/>
            <person name="Ohm R.A."/>
            <person name="Otillar R.P."/>
            <person name="Pangilinan J.L."/>
            <person name="Peng Y."/>
            <person name="Rokas A."/>
            <person name="Rosa C.A."/>
            <person name="Scheuner C."/>
            <person name="Sibirny A.A."/>
            <person name="Slot J.C."/>
            <person name="Stielow J.B."/>
            <person name="Sun H."/>
            <person name="Kurtzman C.P."/>
            <person name="Blackwell M."/>
            <person name="Grigoriev I.V."/>
            <person name="Jeffries T.W."/>
        </authorList>
    </citation>
    <scope>NUCLEOTIDE SEQUENCE [LARGE SCALE GENOMIC DNA]</scope>
    <source>
        <strain evidence="3">NRRL Y-1626</strain>
    </source>
</reference>
<gene>
    <name evidence="2" type="ORF">HANVADRAFT_57246</name>
</gene>
<keyword evidence="1" id="KW-0175">Coiled coil</keyword>
<organism evidence="2 3">
    <name type="scientific">Hanseniaspora valbyensis NRRL Y-1626</name>
    <dbReference type="NCBI Taxonomy" id="766949"/>
    <lineage>
        <taxon>Eukaryota</taxon>
        <taxon>Fungi</taxon>
        <taxon>Dikarya</taxon>
        <taxon>Ascomycota</taxon>
        <taxon>Saccharomycotina</taxon>
        <taxon>Saccharomycetes</taxon>
        <taxon>Saccharomycodales</taxon>
        <taxon>Saccharomycodaceae</taxon>
        <taxon>Hanseniaspora</taxon>
    </lineage>
</organism>
<keyword evidence="3" id="KW-1185">Reference proteome</keyword>
<dbReference type="OrthoDB" id="3972749at2759"/>
<proteinExistence type="predicted"/>
<protein>
    <submittedName>
        <fullName evidence="2">Uncharacterized protein</fullName>
    </submittedName>
</protein>
<evidence type="ECO:0000256" key="1">
    <source>
        <dbReference type="SAM" id="Coils"/>
    </source>
</evidence>
<feature type="coiled-coil region" evidence="1">
    <location>
        <begin position="263"/>
        <end position="311"/>
    </location>
</feature>
<dbReference type="EMBL" id="LXPE01000159">
    <property type="protein sequence ID" value="OBA25286.1"/>
    <property type="molecule type" value="Genomic_DNA"/>
</dbReference>
<accession>A0A1B7T967</accession>
<sequence length="428" mass="50745">MKQLEIENERLKNKIGQKMFLENTDINESQMNRTYDETLQNLENELFDTRQELMHEKSKNDQLIKIYEEEEDFINQLENDLESFHAYTKELIDFMQAKVQNNKRSDQFQTLNSKYLIKNFEEGNIDGNFQNIYKFMNQVFELFVDSNLEKEFLREEMMHDLVESESISSSEFAINKELLESNENLKQELMKLEKLVVTLVEQNKLETKISQTDLNNKLNNEKEVKSHQINDAKISELETKLTDIYNVIEKSGFNDTNNTARIIEKQIKENSDLNLKLRRLEDTNLNNVNIIEEQNNLISELYDTIDKTDNNNSIFYKMVLQFAHHFIVNLLNKIETGDKESLLKPIKKLNKIDFILSTSFQDNNHIIQGHFNALLKFIEQSVEVLIDKFNEDILNQNKALNYAIEKNLYKKWEKQNNIKAKRTLNVKK</sequence>
<feature type="coiled-coil region" evidence="1">
    <location>
        <begin position="175"/>
        <end position="202"/>
    </location>
</feature>